<dbReference type="InterPro" id="IPR007110">
    <property type="entry name" value="Ig-like_dom"/>
</dbReference>
<dbReference type="EMBL" id="JAERUA010000024">
    <property type="protein sequence ID" value="KAI1883008.1"/>
    <property type="molecule type" value="Genomic_DNA"/>
</dbReference>
<dbReference type="InterPro" id="IPR013783">
    <property type="entry name" value="Ig-like_fold"/>
</dbReference>
<dbReference type="OrthoDB" id="6103117at2759"/>
<dbReference type="AlphaFoldDB" id="A0A8T3CK66"/>
<organism evidence="2 3">
    <name type="scientific">Albula goreensis</name>
    <dbReference type="NCBI Taxonomy" id="1534307"/>
    <lineage>
        <taxon>Eukaryota</taxon>
        <taxon>Metazoa</taxon>
        <taxon>Chordata</taxon>
        <taxon>Craniata</taxon>
        <taxon>Vertebrata</taxon>
        <taxon>Euteleostomi</taxon>
        <taxon>Actinopterygii</taxon>
        <taxon>Neopterygii</taxon>
        <taxon>Teleostei</taxon>
        <taxon>Albuliformes</taxon>
        <taxon>Albulidae</taxon>
        <taxon>Albula</taxon>
    </lineage>
</organism>
<dbReference type="InterPro" id="IPR036179">
    <property type="entry name" value="Ig-like_dom_sf"/>
</dbReference>
<comment type="caution">
    <text evidence="2">The sequence shown here is derived from an EMBL/GenBank/DDBJ whole genome shotgun (WGS) entry which is preliminary data.</text>
</comment>
<sequence>MTGYCFSVVWFKLGQGDFPTLIPINAYLSGTHGPNAGLADKCNLTVTIKHYEPCTFFCAYVRGSAIYIGNGSTVGMKKRTVAVPTILVIPPDDNVPPEGDMVTLVCLVFGQVSDKTRISWFISGRVRTGTPGARSLNGASDVIRNEISIEERAWRDGAECTCVVETSDGQTFQKTVTNRYQTNVTLTLLRSSEILLFLISVTVVMSRQTTKHEDDAAVNWEEKVE</sequence>
<dbReference type="Proteomes" id="UP000829720">
    <property type="component" value="Unassembled WGS sequence"/>
</dbReference>
<proteinExistence type="predicted"/>
<reference evidence="2" key="1">
    <citation type="submission" date="2021-01" db="EMBL/GenBank/DDBJ databases">
        <authorList>
            <person name="Zahm M."/>
            <person name="Roques C."/>
            <person name="Cabau C."/>
            <person name="Klopp C."/>
            <person name="Donnadieu C."/>
            <person name="Jouanno E."/>
            <person name="Lampietro C."/>
            <person name="Louis A."/>
            <person name="Herpin A."/>
            <person name="Echchiki A."/>
            <person name="Berthelot C."/>
            <person name="Parey E."/>
            <person name="Roest-Crollius H."/>
            <person name="Braasch I."/>
            <person name="Postlethwait J."/>
            <person name="Bobe J."/>
            <person name="Montfort J."/>
            <person name="Bouchez O."/>
            <person name="Begum T."/>
            <person name="Mejri S."/>
            <person name="Adams A."/>
            <person name="Chen W.-J."/>
            <person name="Guiguen Y."/>
        </authorList>
    </citation>
    <scope>NUCLEOTIDE SEQUENCE</scope>
    <source>
        <tissue evidence="2">Blood</tissue>
    </source>
</reference>
<evidence type="ECO:0000313" key="2">
    <source>
        <dbReference type="EMBL" id="KAI1883008.1"/>
    </source>
</evidence>
<accession>A0A8T3CK66</accession>
<evidence type="ECO:0000259" key="1">
    <source>
        <dbReference type="PROSITE" id="PS50835"/>
    </source>
</evidence>
<gene>
    <name evidence="2" type="ORF">AGOR_G00240800</name>
</gene>
<name>A0A8T3CK66_9TELE</name>
<keyword evidence="3" id="KW-1185">Reference proteome</keyword>
<protein>
    <recommendedName>
        <fullName evidence="1">Ig-like domain-containing protein</fullName>
    </recommendedName>
</protein>
<dbReference type="Gene3D" id="2.60.40.10">
    <property type="entry name" value="Immunoglobulins"/>
    <property type="match status" value="1"/>
</dbReference>
<feature type="domain" description="Ig-like" evidence="1">
    <location>
        <begin position="84"/>
        <end position="177"/>
    </location>
</feature>
<dbReference type="PROSITE" id="PS50835">
    <property type="entry name" value="IG_LIKE"/>
    <property type="match status" value="1"/>
</dbReference>
<evidence type="ECO:0000313" key="3">
    <source>
        <dbReference type="Proteomes" id="UP000829720"/>
    </source>
</evidence>
<dbReference type="SUPFAM" id="SSF48726">
    <property type="entry name" value="Immunoglobulin"/>
    <property type="match status" value="1"/>
</dbReference>